<evidence type="ECO:0000313" key="4">
    <source>
        <dbReference type="EMBL" id="NYI68248.1"/>
    </source>
</evidence>
<feature type="domain" description="Luciferase-like" evidence="3">
    <location>
        <begin position="22"/>
        <end position="324"/>
    </location>
</feature>
<keyword evidence="5" id="KW-1185">Reference proteome</keyword>
<dbReference type="Proteomes" id="UP000539111">
    <property type="component" value="Unassembled WGS sequence"/>
</dbReference>
<keyword evidence="1" id="KW-0560">Oxidoreductase</keyword>
<dbReference type="InterPro" id="IPR036661">
    <property type="entry name" value="Luciferase-like_sf"/>
</dbReference>
<dbReference type="AlphaFoldDB" id="A0A7Z0D3M1"/>
<sequence length="371" mass="40425">MNDTDTTRVDHATDSTKRSAFEIGHMTFVEITADPVTGRMPTGHQRSRDTIEQARVADQVGLDLFAVGEHHRTDFVGSAPPMVLAAAAEATEKIRLTSSVTVLGSDDPVRVWEQFATLDQFSGGRAEIIAGRGSYTESFPLFGYDLADYADLFREKLDLLLQIRARNPITWRGRFRPDLDNADIGPRAVQDLLPIWVGVGGTQASAISTGRLGLPMALALLLGPITLHKQAIELYWQAAAQAGHDPATLRTSINLHGYVGRTSQGARDVMYPYFAQGMKDNNHQRGRGFTMPRTAFDAQTSPAAGLVVGSPQEVIDKLLAYHEIYGIDRSMIQIGFGGMPQSEVLEAIELLGTEVAPVVRQEVAARKGDLV</sequence>
<evidence type="ECO:0000256" key="1">
    <source>
        <dbReference type="ARBA" id="ARBA00023002"/>
    </source>
</evidence>
<evidence type="ECO:0000256" key="2">
    <source>
        <dbReference type="ARBA" id="ARBA00023033"/>
    </source>
</evidence>
<dbReference type="GO" id="GO:0016705">
    <property type="term" value="F:oxidoreductase activity, acting on paired donors, with incorporation or reduction of molecular oxygen"/>
    <property type="evidence" value="ECO:0007669"/>
    <property type="project" value="InterPro"/>
</dbReference>
<protein>
    <submittedName>
        <fullName evidence="4">Putative LLM family oxidoreductase</fullName>
    </submittedName>
</protein>
<dbReference type="GO" id="GO:0004497">
    <property type="term" value="F:monooxygenase activity"/>
    <property type="evidence" value="ECO:0007669"/>
    <property type="project" value="UniProtKB-KW"/>
</dbReference>
<proteinExistence type="predicted"/>
<comment type="caution">
    <text evidence="4">The sequence shown here is derived from an EMBL/GenBank/DDBJ whole genome shotgun (WGS) entry which is preliminary data.</text>
</comment>
<keyword evidence="2" id="KW-0503">Monooxygenase</keyword>
<dbReference type="PANTHER" id="PTHR30137:SF8">
    <property type="entry name" value="BLR5498 PROTEIN"/>
    <property type="match status" value="1"/>
</dbReference>
<name>A0A7Z0D3M1_9MICO</name>
<dbReference type="InterPro" id="IPR050766">
    <property type="entry name" value="Bact_Lucif_Oxidored"/>
</dbReference>
<reference evidence="4 5" key="1">
    <citation type="submission" date="2020-07" db="EMBL/GenBank/DDBJ databases">
        <title>Sequencing the genomes of 1000 actinobacteria strains.</title>
        <authorList>
            <person name="Klenk H.-P."/>
        </authorList>
    </citation>
    <scope>NUCLEOTIDE SEQUENCE [LARGE SCALE GENOMIC DNA]</scope>
    <source>
        <strain evidence="4 5">DSM 26341</strain>
    </source>
</reference>
<organism evidence="4 5">
    <name type="scientific">Spelaeicoccus albus</name>
    <dbReference type="NCBI Taxonomy" id="1280376"/>
    <lineage>
        <taxon>Bacteria</taxon>
        <taxon>Bacillati</taxon>
        <taxon>Actinomycetota</taxon>
        <taxon>Actinomycetes</taxon>
        <taxon>Micrococcales</taxon>
        <taxon>Brevibacteriaceae</taxon>
        <taxon>Spelaeicoccus</taxon>
    </lineage>
</organism>
<dbReference type="Gene3D" id="3.20.20.30">
    <property type="entry name" value="Luciferase-like domain"/>
    <property type="match status" value="1"/>
</dbReference>
<gene>
    <name evidence="4" type="ORF">BJY26_002554</name>
</gene>
<dbReference type="EMBL" id="JACBZP010000001">
    <property type="protein sequence ID" value="NYI68248.1"/>
    <property type="molecule type" value="Genomic_DNA"/>
</dbReference>
<evidence type="ECO:0000259" key="3">
    <source>
        <dbReference type="Pfam" id="PF00296"/>
    </source>
</evidence>
<accession>A0A7Z0D3M1</accession>
<dbReference type="InterPro" id="IPR011251">
    <property type="entry name" value="Luciferase-like_dom"/>
</dbReference>
<dbReference type="Pfam" id="PF00296">
    <property type="entry name" value="Bac_luciferase"/>
    <property type="match status" value="1"/>
</dbReference>
<dbReference type="RefSeq" id="WP_179428623.1">
    <property type="nucleotide sequence ID" value="NZ_JACBZP010000001.1"/>
</dbReference>
<dbReference type="GO" id="GO:0005829">
    <property type="term" value="C:cytosol"/>
    <property type="evidence" value="ECO:0007669"/>
    <property type="project" value="TreeGrafter"/>
</dbReference>
<evidence type="ECO:0000313" key="5">
    <source>
        <dbReference type="Proteomes" id="UP000539111"/>
    </source>
</evidence>
<dbReference type="SUPFAM" id="SSF51679">
    <property type="entry name" value="Bacterial luciferase-like"/>
    <property type="match status" value="1"/>
</dbReference>
<dbReference type="PANTHER" id="PTHR30137">
    <property type="entry name" value="LUCIFERASE-LIKE MONOOXYGENASE"/>
    <property type="match status" value="1"/>
</dbReference>